<proteinExistence type="predicted"/>
<evidence type="ECO:0000313" key="2">
    <source>
        <dbReference type="Proteomes" id="UP001632038"/>
    </source>
</evidence>
<name>A0ABD3E842_9LAMI</name>
<sequence length="188" mass="20830">MPLVFCVCQRGFGRDDLDVLQSSHVSEVVVLNATSVLNVDLSAVRYSIWCGSKDFRPDIPWPRKPERNLLISVHSEGAIKVLSIIDSSYHVMDDLKSLHVPHLKDKGRQTRKLHSFLDYKERFSVDIPFFGVSSINSRQESDQGAWATVASGLICGDSLWGIAAANGLGRGHNANVHEVFIGLCKQRG</sequence>
<dbReference type="EMBL" id="JAVIJP010000007">
    <property type="protein sequence ID" value="KAL3650638.1"/>
    <property type="molecule type" value="Genomic_DNA"/>
</dbReference>
<organism evidence="1 2">
    <name type="scientific">Castilleja foliolosa</name>
    <dbReference type="NCBI Taxonomy" id="1961234"/>
    <lineage>
        <taxon>Eukaryota</taxon>
        <taxon>Viridiplantae</taxon>
        <taxon>Streptophyta</taxon>
        <taxon>Embryophyta</taxon>
        <taxon>Tracheophyta</taxon>
        <taxon>Spermatophyta</taxon>
        <taxon>Magnoliopsida</taxon>
        <taxon>eudicotyledons</taxon>
        <taxon>Gunneridae</taxon>
        <taxon>Pentapetalae</taxon>
        <taxon>asterids</taxon>
        <taxon>lamiids</taxon>
        <taxon>Lamiales</taxon>
        <taxon>Orobanchaceae</taxon>
        <taxon>Pedicularideae</taxon>
        <taxon>Castillejinae</taxon>
        <taxon>Castilleja</taxon>
    </lineage>
</organism>
<accession>A0ABD3E842</accession>
<dbReference type="Proteomes" id="UP001632038">
    <property type="component" value="Unassembled WGS sequence"/>
</dbReference>
<evidence type="ECO:0000313" key="1">
    <source>
        <dbReference type="EMBL" id="KAL3650638.1"/>
    </source>
</evidence>
<comment type="caution">
    <text evidence="1">The sequence shown here is derived from an EMBL/GenBank/DDBJ whole genome shotgun (WGS) entry which is preliminary data.</text>
</comment>
<reference evidence="2" key="1">
    <citation type="journal article" date="2024" name="IScience">
        <title>Strigolactones Initiate the Formation of Haustorium-like Structures in Castilleja.</title>
        <authorList>
            <person name="Buerger M."/>
            <person name="Peterson D."/>
            <person name="Chory J."/>
        </authorList>
    </citation>
    <scope>NUCLEOTIDE SEQUENCE [LARGE SCALE GENOMIC DNA]</scope>
</reference>
<keyword evidence="2" id="KW-1185">Reference proteome</keyword>
<gene>
    <name evidence="1" type="ORF">CASFOL_007041</name>
</gene>
<protein>
    <submittedName>
        <fullName evidence="1">Uncharacterized protein</fullName>
    </submittedName>
</protein>
<dbReference type="AlphaFoldDB" id="A0ABD3E842"/>